<dbReference type="Pfam" id="PF13517">
    <property type="entry name" value="FG-GAP_3"/>
    <property type="match status" value="2"/>
</dbReference>
<dbReference type="STRING" id="692418.SAMN04488029_1540"/>
<dbReference type="PANTHER" id="PTHR46580:SF4">
    <property type="entry name" value="ATP_GTP-BINDING PROTEIN"/>
    <property type="match status" value="1"/>
</dbReference>
<keyword evidence="1 2" id="KW-0732">Signal</keyword>
<keyword evidence="4" id="KW-1185">Reference proteome</keyword>
<evidence type="ECO:0000313" key="3">
    <source>
        <dbReference type="EMBL" id="SMD33180.1"/>
    </source>
</evidence>
<name>A0A1W2G914_REIFA</name>
<dbReference type="EMBL" id="FWYF01000001">
    <property type="protein sequence ID" value="SMD33180.1"/>
    <property type="molecule type" value="Genomic_DNA"/>
</dbReference>
<evidence type="ECO:0000256" key="2">
    <source>
        <dbReference type="SAM" id="SignalP"/>
    </source>
</evidence>
<proteinExistence type="predicted"/>
<reference evidence="3 4" key="1">
    <citation type="submission" date="2017-04" db="EMBL/GenBank/DDBJ databases">
        <authorList>
            <person name="Afonso C.L."/>
            <person name="Miller P.J."/>
            <person name="Scott M.A."/>
            <person name="Spackman E."/>
            <person name="Goraichik I."/>
            <person name="Dimitrov K.M."/>
            <person name="Suarez D.L."/>
            <person name="Swayne D.E."/>
        </authorList>
    </citation>
    <scope>NUCLEOTIDE SEQUENCE [LARGE SCALE GENOMIC DNA]</scope>
    <source>
        <strain evidence="3 4">DSM 26133</strain>
    </source>
</reference>
<evidence type="ECO:0000256" key="1">
    <source>
        <dbReference type="ARBA" id="ARBA00022729"/>
    </source>
</evidence>
<dbReference type="Gene3D" id="2.130.10.130">
    <property type="entry name" value="Integrin alpha, N-terminal"/>
    <property type="match status" value="3"/>
</dbReference>
<gene>
    <name evidence="3" type="ORF">SAMN04488029_1540</name>
</gene>
<accession>A0A1W2G914</accession>
<dbReference type="Proteomes" id="UP000192472">
    <property type="component" value="Unassembled WGS sequence"/>
</dbReference>
<feature type="signal peptide" evidence="2">
    <location>
        <begin position="1"/>
        <end position="21"/>
    </location>
</feature>
<organism evidence="3 4">
    <name type="scientific">Reichenbachiella faecimaris</name>
    <dbReference type="NCBI Taxonomy" id="692418"/>
    <lineage>
        <taxon>Bacteria</taxon>
        <taxon>Pseudomonadati</taxon>
        <taxon>Bacteroidota</taxon>
        <taxon>Cytophagia</taxon>
        <taxon>Cytophagales</taxon>
        <taxon>Reichenbachiellaceae</taxon>
        <taxon>Reichenbachiella</taxon>
    </lineage>
</organism>
<dbReference type="PANTHER" id="PTHR46580">
    <property type="entry name" value="SENSOR KINASE-RELATED"/>
    <property type="match status" value="1"/>
</dbReference>
<sequence length="1114" mass="121205">MKSKIIFLSFMLLTMANFCFSQTDVSFELIQPASSPAIDLDLVKGSKLGGNQIYDMDGDGDNDFLFYAASAGFPDYHFIAYINDGENHYRRIEMEAEPGISGLATEPIVRFADLNRDGINDLVIGGEKALANSNDAGATRVFFGDSEGQLHYQSQLVLQSTHSGDFRLVDFNGDTHPDIFLISSLYGTSLLLNDGAGNFSEAEKTGFTDKLTLRLAVSKFYDGGVDVIVHIYDGGLTNVIYRYEEGTFTEVIRDFRTINSPYHALEFGDANGDGYPDLFILDVDQTLLYLNDQSGNYVLDTSNDFDDLSAYHNYSLHFEELNNDGADEIAFAISEDELAIFWNDSEGNYGEHDSYVITDFRRVPFGDVSGDGYPDIVNYGTRDISDPSITSDETIPLIFINDQANGFDSAAFNITPEFRDGDIAFFDANEDGAPDMLVSGAYYVGTESITELYLNDGAGEFTLTSGLPFEGLEYASMATSDFNGDEHEDVVLSGLEQNDEAKTTIYLGDGAGGFAEDFSNSLRGILGESIAFDANGDQYPDVLIIGRDISDVLFAELYLNDGFGTMTLHVAGLTGLDSVSVATGDVDADQDIDLLIKGVDASDMNQTLLYLNDGLGNFTEATDTGLASLADGRALMFDVDGDKDLDIYLSGGGQFLVYKNDGFGNFTGAQSDEGAFRTAAIAGDIDLDGDLDLIESGKWANDYEDGGVPRTFVYFNDGSGNFTKASVGALHGIFDSALALADIDGDLDLDFMLSGPVEDYLDNSSRLYRNTSCGSTATVNQEVSSCTAYNFYGTILNTTGNYQNIIYSIDGCARTVNLDFIFTGDSETISASACDSYEFDGQTITTSGLYQAVYTNQYACDSLVTLNLAILTDEVEVDIDACDSYELDGATYSISGQYFGFFTNQHGCDSVVTVNLTILERTEGSEDVEMCNSYDWEGTNYSVSGIYQETLINAAGCDSTATLNLTILEEPVAQIQLDEDFILAESVEDATYQWYDCDTETALEGENQLTLSPPAAGSFYVAVDNGSCASVSECIDFEDVVMSISQDFISPSAYPNPTSSHIKLDLEQEYETIEVEVMTIAGHLVNHIIKSNTNEIVIDLGDKKGESTYRRIGY</sequence>
<dbReference type="AlphaFoldDB" id="A0A1W2G914"/>
<dbReference type="InterPro" id="IPR028994">
    <property type="entry name" value="Integrin_alpha_N"/>
</dbReference>
<dbReference type="SUPFAM" id="SSF69318">
    <property type="entry name" value="Integrin alpha N-terminal domain"/>
    <property type="match status" value="3"/>
</dbReference>
<dbReference type="OrthoDB" id="868906at2"/>
<dbReference type="RefSeq" id="WP_139793790.1">
    <property type="nucleotide sequence ID" value="NZ_FWYF01000001.1"/>
</dbReference>
<dbReference type="InterPro" id="IPR013517">
    <property type="entry name" value="FG-GAP"/>
</dbReference>
<evidence type="ECO:0000313" key="4">
    <source>
        <dbReference type="Proteomes" id="UP000192472"/>
    </source>
</evidence>
<feature type="chain" id="PRO_5013184621" evidence="2">
    <location>
        <begin position="22"/>
        <end position="1114"/>
    </location>
</feature>
<protein>
    <submittedName>
        <fullName evidence="3">Repeat domain-containing protein</fullName>
    </submittedName>
</protein>